<keyword evidence="2" id="KW-0808">Transferase</keyword>
<dbReference type="PATRIC" id="fig|1423767.3.peg.1201"/>
<gene>
    <name evidence="2" type="ORF">FC59_GL001159</name>
</gene>
<dbReference type="Proteomes" id="UP000051307">
    <property type="component" value="Unassembled WGS sequence"/>
</dbReference>
<organism evidence="2 3">
    <name type="scientific">Lactobacillus kitasatonis DSM 16761 = JCM 1039</name>
    <dbReference type="NCBI Taxonomy" id="1423767"/>
    <lineage>
        <taxon>Bacteria</taxon>
        <taxon>Bacillati</taxon>
        <taxon>Bacillota</taxon>
        <taxon>Bacilli</taxon>
        <taxon>Lactobacillales</taxon>
        <taxon>Lactobacillaceae</taxon>
        <taxon>Lactobacillus</taxon>
    </lineage>
</organism>
<dbReference type="RefSeq" id="WP_025014809.1">
    <property type="nucleotide sequence ID" value="NZ_AZFU01000029.1"/>
</dbReference>
<protein>
    <submittedName>
        <fullName evidence="2">Acetyltransferase</fullName>
    </submittedName>
</protein>
<dbReference type="OrthoDB" id="9796381at2"/>
<accession>A0A0R1VDL6</accession>
<dbReference type="Pfam" id="PF00583">
    <property type="entry name" value="Acetyltransf_1"/>
    <property type="match status" value="1"/>
</dbReference>
<dbReference type="AlphaFoldDB" id="A0A0R1VDL6"/>
<sequence>MQKYTRLATKDDLVEIMAIIGDAKAFLKKSGSTQWQNGYPNEESILNDINNKNGYVLMVGDKVAGYAAVIAGIEPTYQEIDGAWQNDNDLYATIHRICLSADYQGQGLGKIFMSNIVSLQYANGVRNFRVDTHRLNKPMQRLAIDFGFEYRGIIQVHENDDPDRLAFELNM</sequence>
<reference evidence="2 3" key="1">
    <citation type="journal article" date="2015" name="Genome Announc.">
        <title>Expanding the biotechnology potential of lactobacilli through comparative genomics of 213 strains and associated genera.</title>
        <authorList>
            <person name="Sun Z."/>
            <person name="Harris H.M."/>
            <person name="McCann A."/>
            <person name="Guo C."/>
            <person name="Argimon S."/>
            <person name="Zhang W."/>
            <person name="Yang X."/>
            <person name="Jeffery I.B."/>
            <person name="Cooney J.C."/>
            <person name="Kagawa T.F."/>
            <person name="Liu W."/>
            <person name="Song Y."/>
            <person name="Salvetti E."/>
            <person name="Wrobel A."/>
            <person name="Rasinkangas P."/>
            <person name="Parkhill J."/>
            <person name="Rea M.C."/>
            <person name="O'Sullivan O."/>
            <person name="Ritari J."/>
            <person name="Douillard F.P."/>
            <person name="Paul Ross R."/>
            <person name="Yang R."/>
            <person name="Briner A.E."/>
            <person name="Felis G.E."/>
            <person name="de Vos W.M."/>
            <person name="Barrangou R."/>
            <person name="Klaenhammer T.R."/>
            <person name="Caufield P.W."/>
            <person name="Cui Y."/>
            <person name="Zhang H."/>
            <person name="O'Toole P.W."/>
        </authorList>
    </citation>
    <scope>NUCLEOTIDE SEQUENCE [LARGE SCALE GENOMIC DNA]</scope>
    <source>
        <strain evidence="2 3">DSM 16761</strain>
    </source>
</reference>
<proteinExistence type="predicted"/>
<dbReference type="EMBL" id="AZFU01000029">
    <property type="protein sequence ID" value="KRM03511.1"/>
    <property type="molecule type" value="Genomic_DNA"/>
</dbReference>
<dbReference type="Gene3D" id="3.40.630.30">
    <property type="match status" value="1"/>
</dbReference>
<feature type="domain" description="N-acetyltransferase" evidence="1">
    <location>
        <begin position="3"/>
        <end position="171"/>
    </location>
</feature>
<dbReference type="SUPFAM" id="SSF55729">
    <property type="entry name" value="Acyl-CoA N-acyltransferases (Nat)"/>
    <property type="match status" value="1"/>
</dbReference>
<dbReference type="PROSITE" id="PS51186">
    <property type="entry name" value="GNAT"/>
    <property type="match status" value="1"/>
</dbReference>
<evidence type="ECO:0000313" key="2">
    <source>
        <dbReference type="EMBL" id="KRM03511.1"/>
    </source>
</evidence>
<dbReference type="InterPro" id="IPR016181">
    <property type="entry name" value="Acyl_CoA_acyltransferase"/>
</dbReference>
<name>A0A0R1VDL6_9LACO</name>
<comment type="caution">
    <text evidence="2">The sequence shown here is derived from an EMBL/GenBank/DDBJ whole genome shotgun (WGS) entry which is preliminary data.</text>
</comment>
<dbReference type="GO" id="GO:0016747">
    <property type="term" value="F:acyltransferase activity, transferring groups other than amino-acyl groups"/>
    <property type="evidence" value="ECO:0007669"/>
    <property type="project" value="InterPro"/>
</dbReference>
<dbReference type="InterPro" id="IPR000182">
    <property type="entry name" value="GNAT_dom"/>
</dbReference>
<dbReference type="eggNOG" id="COG0456">
    <property type="taxonomic scope" value="Bacteria"/>
</dbReference>
<evidence type="ECO:0000313" key="3">
    <source>
        <dbReference type="Proteomes" id="UP000051307"/>
    </source>
</evidence>
<dbReference type="CDD" id="cd04301">
    <property type="entry name" value="NAT_SF"/>
    <property type="match status" value="1"/>
</dbReference>
<evidence type="ECO:0000259" key="1">
    <source>
        <dbReference type="PROSITE" id="PS51186"/>
    </source>
</evidence>